<sequence>MNQDDFKNYIVTPALDGIGLGGDAATTLLVGSAIIESGLEYLKQRPGPALGILQCEPATHALVKKWIENRSNLKCAVLRTCYMGDLPDDEALIFNLRYAVCIARCLYASIMEPLPLATNAMALARYHFKYYNNGGKTDVWQSKLIFERLIRHEATSA</sequence>
<proteinExistence type="predicted"/>
<organism evidence="1">
    <name type="scientific">uncultured Caudovirales phage</name>
    <dbReference type="NCBI Taxonomy" id="2100421"/>
    <lineage>
        <taxon>Viruses</taxon>
        <taxon>Duplodnaviria</taxon>
        <taxon>Heunggongvirae</taxon>
        <taxon>Uroviricota</taxon>
        <taxon>Caudoviricetes</taxon>
        <taxon>Peduoviridae</taxon>
        <taxon>Maltschvirus</taxon>
        <taxon>Maltschvirus maltsch</taxon>
    </lineage>
</organism>
<dbReference type="EMBL" id="LR797815">
    <property type="protein sequence ID" value="CAB4240738.1"/>
    <property type="molecule type" value="Genomic_DNA"/>
</dbReference>
<reference evidence="1" key="1">
    <citation type="submission" date="2020-05" db="EMBL/GenBank/DDBJ databases">
        <authorList>
            <person name="Chiriac C."/>
            <person name="Salcher M."/>
            <person name="Ghai R."/>
            <person name="Kavagutti S V."/>
        </authorList>
    </citation>
    <scope>NUCLEOTIDE SEQUENCE</scope>
</reference>
<evidence type="ECO:0000313" key="1">
    <source>
        <dbReference type="EMBL" id="CAB4240738.1"/>
    </source>
</evidence>
<gene>
    <name evidence="1" type="ORF">UFOVP23_4</name>
</gene>
<accession>A0A6J5T7W1</accession>
<protein>
    <submittedName>
        <fullName evidence="1">Uncharacterized protein</fullName>
    </submittedName>
</protein>
<name>A0A6J5T7W1_9CAUD</name>